<dbReference type="AlphaFoldDB" id="A0A3L8SBG8"/>
<comment type="caution">
    <text evidence="2">The sequence shown here is derived from an EMBL/GenBank/DDBJ whole genome shotgun (WGS) entry which is preliminary data.</text>
</comment>
<evidence type="ECO:0000313" key="3">
    <source>
        <dbReference type="Proteomes" id="UP000276834"/>
    </source>
</evidence>
<keyword evidence="3" id="KW-1185">Reference proteome</keyword>
<sequence>MYKRPGIGLEIRVEVCNVPPATNQKQRTKGFRETKAGKGIDKGMGAAHQKKLKPSEEREKSDIKSSGQGDECDGKDGEKWLIILLNVTRSCKKQHREIHYTSSLKCSLFKELTNMDKYLQQTPGLRKQLLK</sequence>
<dbReference type="Proteomes" id="UP000276834">
    <property type="component" value="Unassembled WGS sequence"/>
</dbReference>
<proteinExistence type="predicted"/>
<evidence type="ECO:0000313" key="2">
    <source>
        <dbReference type="EMBL" id="RLV99578.1"/>
    </source>
</evidence>
<organism evidence="2 3">
    <name type="scientific">Chloebia gouldiae</name>
    <name type="common">Gouldian finch</name>
    <name type="synonym">Erythrura gouldiae</name>
    <dbReference type="NCBI Taxonomy" id="44316"/>
    <lineage>
        <taxon>Eukaryota</taxon>
        <taxon>Metazoa</taxon>
        <taxon>Chordata</taxon>
        <taxon>Craniata</taxon>
        <taxon>Vertebrata</taxon>
        <taxon>Euteleostomi</taxon>
        <taxon>Archelosauria</taxon>
        <taxon>Archosauria</taxon>
        <taxon>Dinosauria</taxon>
        <taxon>Saurischia</taxon>
        <taxon>Theropoda</taxon>
        <taxon>Coelurosauria</taxon>
        <taxon>Aves</taxon>
        <taxon>Neognathae</taxon>
        <taxon>Neoaves</taxon>
        <taxon>Telluraves</taxon>
        <taxon>Australaves</taxon>
        <taxon>Passeriformes</taxon>
        <taxon>Passeroidea</taxon>
        <taxon>Passeridae</taxon>
        <taxon>Chloebia</taxon>
    </lineage>
</organism>
<accession>A0A3L8SBG8</accession>
<feature type="region of interest" description="Disordered" evidence="1">
    <location>
        <begin position="21"/>
        <end position="75"/>
    </location>
</feature>
<evidence type="ECO:0000256" key="1">
    <source>
        <dbReference type="SAM" id="MobiDB-lite"/>
    </source>
</evidence>
<feature type="compositionally biased region" description="Basic and acidic residues" evidence="1">
    <location>
        <begin position="53"/>
        <end position="63"/>
    </location>
</feature>
<name>A0A3L8SBG8_CHLGU</name>
<feature type="compositionally biased region" description="Basic and acidic residues" evidence="1">
    <location>
        <begin position="30"/>
        <end position="41"/>
    </location>
</feature>
<protein>
    <submittedName>
        <fullName evidence="2">Uncharacterized protein</fullName>
    </submittedName>
</protein>
<dbReference type="EMBL" id="QUSF01000032">
    <property type="protein sequence ID" value="RLV99578.1"/>
    <property type="molecule type" value="Genomic_DNA"/>
</dbReference>
<reference evidence="2 3" key="1">
    <citation type="journal article" date="2018" name="Proc. R. Soc. B">
        <title>A non-coding region near Follistatin controls head colour polymorphism in the Gouldian finch.</title>
        <authorList>
            <person name="Toomey M.B."/>
            <person name="Marques C.I."/>
            <person name="Andrade P."/>
            <person name="Araujo P.M."/>
            <person name="Sabatino S."/>
            <person name="Gazda M.A."/>
            <person name="Afonso S."/>
            <person name="Lopes R.J."/>
            <person name="Corbo J.C."/>
            <person name="Carneiro M."/>
        </authorList>
    </citation>
    <scope>NUCLEOTIDE SEQUENCE [LARGE SCALE GENOMIC DNA]</scope>
    <source>
        <strain evidence="2">Red01</strain>
        <tissue evidence="2">Muscle</tissue>
    </source>
</reference>
<gene>
    <name evidence="2" type="ORF">DV515_00009812</name>
</gene>